<dbReference type="AlphaFoldDB" id="A0A967EK54"/>
<organism evidence="2 3">
    <name type="scientific">Roseovarius gahaiensis</name>
    <dbReference type="NCBI Taxonomy" id="2716691"/>
    <lineage>
        <taxon>Bacteria</taxon>
        <taxon>Pseudomonadati</taxon>
        <taxon>Pseudomonadota</taxon>
        <taxon>Alphaproteobacteria</taxon>
        <taxon>Rhodobacterales</taxon>
        <taxon>Roseobacteraceae</taxon>
        <taxon>Roseovarius</taxon>
    </lineage>
</organism>
<protein>
    <submittedName>
        <fullName evidence="2">Uncharacterized protein</fullName>
    </submittedName>
</protein>
<accession>A0A967EK54</accession>
<name>A0A967EK54_9RHOB</name>
<evidence type="ECO:0000313" key="3">
    <source>
        <dbReference type="Proteomes" id="UP000639775"/>
    </source>
</evidence>
<evidence type="ECO:0000313" key="2">
    <source>
        <dbReference type="EMBL" id="NHQ75782.1"/>
    </source>
</evidence>
<dbReference type="EMBL" id="JAAORB010000047">
    <property type="protein sequence ID" value="NHQ75782.1"/>
    <property type="molecule type" value="Genomic_DNA"/>
</dbReference>
<keyword evidence="3" id="KW-1185">Reference proteome</keyword>
<comment type="caution">
    <text evidence="2">The sequence shown here is derived from an EMBL/GenBank/DDBJ whole genome shotgun (WGS) entry which is preliminary data.</text>
</comment>
<dbReference type="Proteomes" id="UP000639775">
    <property type="component" value="Unassembled WGS sequence"/>
</dbReference>
<evidence type="ECO:0000256" key="1">
    <source>
        <dbReference type="SAM" id="SignalP"/>
    </source>
</evidence>
<proteinExistence type="predicted"/>
<keyword evidence="1" id="KW-0732">Signal</keyword>
<feature type="signal peptide" evidence="1">
    <location>
        <begin position="1"/>
        <end position="20"/>
    </location>
</feature>
<gene>
    <name evidence="2" type="ORF">HAT86_15120</name>
</gene>
<reference evidence="2" key="1">
    <citation type="submission" date="2020-03" db="EMBL/GenBank/DDBJ databases">
        <title>Roseovarius gahaiensis sp. nov., isolated from Gahai Saline Lake, China.</title>
        <authorList>
            <person name="Sun X."/>
        </authorList>
    </citation>
    <scope>NUCLEOTIDE SEQUENCE</scope>
    <source>
        <strain evidence="2">GH877</strain>
    </source>
</reference>
<sequence>MKTLMAIFATFLLSTAMARAQTPVSYSEDGRVLFTVEVPDFWSVRTGGPREIARSEDDAPQLVPRVLALEPTVDRGTWMGLMSPPAVPDLASARRYMGQLSRFLALDVEVGPPVVRRISGRPAEVFAGTGRREGQQLQFTVAAIELPGRRVAVVAAVLEAGADPAFIEALNAVFASFRAIR</sequence>
<dbReference type="RefSeq" id="WP_167199731.1">
    <property type="nucleotide sequence ID" value="NZ_JAAORB010000047.1"/>
</dbReference>
<feature type="chain" id="PRO_5037838533" evidence="1">
    <location>
        <begin position="21"/>
        <end position="181"/>
    </location>
</feature>